<dbReference type="SUPFAM" id="SSF51161">
    <property type="entry name" value="Trimeric LpxA-like enzymes"/>
    <property type="match status" value="1"/>
</dbReference>
<dbReference type="GO" id="GO:0016746">
    <property type="term" value="F:acyltransferase activity"/>
    <property type="evidence" value="ECO:0007669"/>
    <property type="project" value="UniProtKB-KW"/>
</dbReference>
<name>A0A1I0FJY5_9FIRM</name>
<keyword evidence="4" id="KW-0012">Acyltransferase</keyword>
<keyword evidence="5" id="KW-1185">Reference proteome</keyword>
<protein>
    <submittedName>
        <fullName evidence="4">Sugar O-acyltransferase, sialic acid O-acetyltransferase NeuD family</fullName>
    </submittedName>
</protein>
<dbReference type="InterPro" id="IPR011004">
    <property type="entry name" value="Trimer_LpxA-like_sf"/>
</dbReference>
<dbReference type="InterPro" id="IPR020019">
    <property type="entry name" value="AcTrfase_PglD-like"/>
</dbReference>
<feature type="active site" description="Proton acceptor" evidence="1">
    <location>
        <position position="141"/>
    </location>
</feature>
<gene>
    <name evidence="4" type="ORF">SAMN04487771_102619</name>
</gene>
<evidence type="ECO:0000259" key="3">
    <source>
        <dbReference type="Pfam" id="PF17836"/>
    </source>
</evidence>
<dbReference type="Gene3D" id="3.40.50.20">
    <property type="match status" value="1"/>
</dbReference>
<dbReference type="OrthoDB" id="9801456at2"/>
<sequence length="215" mass="22907">MKDIVLYGASGFGKEVAYIIERINEVAPTYELLGFLDDGSQYHEGVIINGYPWLGTGEWIIEHKDECVCTCTIGYPRTKAKIQRRLTEQGVQFETIIAPDARISSLCTIGVGSVIYGYTSISVNCKIGDGVLLNGRVSVGHDVEIGDYTTIMVGTGISGGCKIGSETNIGGHAFIIPEKKVGDGATIAAGSVVFTNVKAGVTVLGNPAKRMKELE</sequence>
<dbReference type="InterPro" id="IPR041561">
    <property type="entry name" value="PglD_N"/>
</dbReference>
<dbReference type="EMBL" id="FOIL01000026">
    <property type="protein sequence ID" value="SET58323.1"/>
    <property type="molecule type" value="Genomic_DNA"/>
</dbReference>
<evidence type="ECO:0000256" key="2">
    <source>
        <dbReference type="PIRSR" id="PIRSR620019-2"/>
    </source>
</evidence>
<reference evidence="4 5" key="1">
    <citation type="submission" date="2016-10" db="EMBL/GenBank/DDBJ databases">
        <authorList>
            <person name="de Groot N.N."/>
        </authorList>
    </citation>
    <scope>NUCLEOTIDE SEQUENCE [LARGE SCALE GENOMIC DNA]</scope>
    <source>
        <strain evidence="4 5">KH1P1</strain>
    </source>
</reference>
<evidence type="ECO:0000256" key="1">
    <source>
        <dbReference type="PIRSR" id="PIRSR620019-1"/>
    </source>
</evidence>
<evidence type="ECO:0000313" key="5">
    <source>
        <dbReference type="Proteomes" id="UP000199820"/>
    </source>
</evidence>
<feature type="domain" description="PglD N-terminal" evidence="3">
    <location>
        <begin position="3"/>
        <end position="86"/>
    </location>
</feature>
<dbReference type="AlphaFoldDB" id="A0A1I0FJY5"/>
<feature type="site" description="Increases basicity of active site His" evidence="1">
    <location>
        <position position="142"/>
    </location>
</feature>
<dbReference type="PANTHER" id="PTHR43300">
    <property type="entry name" value="ACETYLTRANSFERASE"/>
    <property type="match status" value="1"/>
</dbReference>
<dbReference type="CDD" id="cd03360">
    <property type="entry name" value="LbH_AT_putative"/>
    <property type="match status" value="1"/>
</dbReference>
<dbReference type="RefSeq" id="WP_074649666.1">
    <property type="nucleotide sequence ID" value="NZ_FOIL01000026.1"/>
</dbReference>
<keyword evidence="4" id="KW-0808">Transferase</keyword>
<proteinExistence type="predicted"/>
<organism evidence="4 5">
    <name type="scientific">[Clostridium] aminophilum</name>
    <dbReference type="NCBI Taxonomy" id="1526"/>
    <lineage>
        <taxon>Bacteria</taxon>
        <taxon>Bacillati</taxon>
        <taxon>Bacillota</taxon>
        <taxon>Clostridia</taxon>
        <taxon>Lachnospirales</taxon>
        <taxon>Lachnospiraceae</taxon>
    </lineage>
</organism>
<dbReference type="InterPro" id="IPR050179">
    <property type="entry name" value="Trans_hexapeptide_repeat"/>
</dbReference>
<feature type="binding site" evidence="2">
    <location>
        <position position="74"/>
    </location>
    <ligand>
        <name>substrate</name>
    </ligand>
</feature>
<accession>A0A1I0FJY5</accession>
<dbReference type="Pfam" id="PF17836">
    <property type="entry name" value="PglD_N"/>
    <property type="match status" value="1"/>
</dbReference>
<dbReference type="PANTHER" id="PTHR43300:SF7">
    <property type="entry name" value="UDP-N-ACETYLBACILLOSAMINE N-ACETYLTRANSFERASE"/>
    <property type="match status" value="1"/>
</dbReference>
<dbReference type="Gene3D" id="2.160.10.10">
    <property type="entry name" value="Hexapeptide repeat proteins"/>
    <property type="match status" value="1"/>
</dbReference>
<dbReference type="NCBIfam" id="TIGR03570">
    <property type="entry name" value="NeuD_NnaD"/>
    <property type="match status" value="1"/>
</dbReference>
<evidence type="ECO:0000313" key="4">
    <source>
        <dbReference type="EMBL" id="SET58323.1"/>
    </source>
</evidence>
<dbReference type="Proteomes" id="UP000199820">
    <property type="component" value="Unassembled WGS sequence"/>
</dbReference>